<reference evidence="2 3" key="1">
    <citation type="submission" date="2016-03" db="EMBL/GenBank/DDBJ databases">
        <title>Draft Genome Sequence of the Strain BR 10245 (Bradyrhizobium sp.) isolated from nodules of Centrolobium paraense.</title>
        <authorList>
            <person name="Simoes-Araujo J.L.Sr."/>
            <person name="Barauna A.C."/>
            <person name="Silva K."/>
            <person name="Zilli J.E."/>
        </authorList>
    </citation>
    <scope>NUCLEOTIDE SEQUENCE [LARGE SCALE GENOMIC DNA]</scope>
    <source>
        <strain evidence="2 3">BR 10245</strain>
    </source>
</reference>
<proteinExistence type="predicted"/>
<dbReference type="InterPro" id="IPR055222">
    <property type="entry name" value="PRISE-like_Rossmann-fold"/>
</dbReference>
<dbReference type="AlphaFoldDB" id="A0A176Y8D6"/>
<dbReference type="Pfam" id="PF22917">
    <property type="entry name" value="PRISE"/>
    <property type="match status" value="1"/>
</dbReference>
<feature type="domain" description="PRISE-like Rossmann-fold" evidence="1">
    <location>
        <begin position="58"/>
        <end position="352"/>
    </location>
</feature>
<dbReference type="InterPro" id="IPR036291">
    <property type="entry name" value="NAD(P)-bd_dom_sf"/>
</dbReference>
<dbReference type="SUPFAM" id="SSF51735">
    <property type="entry name" value="NAD(P)-binding Rossmann-fold domains"/>
    <property type="match status" value="1"/>
</dbReference>
<dbReference type="PANTHER" id="PTHR32487:SF0">
    <property type="entry name" value="3-OXO-DELTA(4,5)-STEROID 5-BETA-REDUCTASE"/>
    <property type="match status" value="1"/>
</dbReference>
<sequence length="352" mass="39596">MARTRKTALVAGATGVVGRSLLRQLVSDPDWEVIAVSRRAPDIEGDYRHIAADLLDPADVAAKLSRLSEVSHIFFSAYIEKPTWAEMVAPNMALLTNLMDALEPAAKDLQHVNLMHGTKWYGNHLGPFKTPAKETDPGHMPPNFYYDQQSFIVERQKGKGWTWSSARPHGICGFAIGNPMNLVMVLAVYATISKALGLPLRHPGSEANARALYNVTDSGLLARACVWMATEPAAANEPFNITNGDIFRWQDIWPAIADYFGMKIAQPQKIDLVQMMADKGPLWERLVKEHILQSIPYEQLVRWNYGNFVFTPEFDIISSTIKVKQFGFTEVQDSQEMFLRHFDELRAKRVIP</sequence>
<dbReference type="Proteomes" id="UP000076959">
    <property type="component" value="Unassembled WGS sequence"/>
</dbReference>
<evidence type="ECO:0000313" key="3">
    <source>
        <dbReference type="Proteomes" id="UP000076959"/>
    </source>
</evidence>
<name>A0A176Y8D6_9BRAD</name>
<protein>
    <submittedName>
        <fullName evidence="2">NAD-dependent dehydratase</fullName>
    </submittedName>
</protein>
<comment type="caution">
    <text evidence="2">The sequence shown here is derived from an EMBL/GenBank/DDBJ whole genome shotgun (WGS) entry which is preliminary data.</text>
</comment>
<evidence type="ECO:0000313" key="2">
    <source>
        <dbReference type="EMBL" id="OAE99707.1"/>
    </source>
</evidence>
<dbReference type="OrthoDB" id="4392084at2"/>
<organism evidence="2 3">
    <name type="scientific">Bradyrhizobium centrolobii</name>
    <dbReference type="NCBI Taxonomy" id="1505087"/>
    <lineage>
        <taxon>Bacteria</taxon>
        <taxon>Pseudomonadati</taxon>
        <taxon>Pseudomonadota</taxon>
        <taxon>Alphaproteobacteria</taxon>
        <taxon>Hyphomicrobiales</taxon>
        <taxon>Nitrobacteraceae</taxon>
        <taxon>Bradyrhizobium</taxon>
    </lineage>
</organism>
<accession>A0A176Y8D6</accession>
<dbReference type="STRING" id="1505087.AYJ54_32540"/>
<dbReference type="EMBL" id="LUUB01000118">
    <property type="protein sequence ID" value="OAE99707.1"/>
    <property type="molecule type" value="Genomic_DNA"/>
</dbReference>
<evidence type="ECO:0000259" key="1">
    <source>
        <dbReference type="Pfam" id="PF22917"/>
    </source>
</evidence>
<dbReference type="CDD" id="cd08948">
    <property type="entry name" value="5beta-POR_like_SDR_a"/>
    <property type="match status" value="1"/>
</dbReference>
<gene>
    <name evidence="2" type="ORF">AYJ54_32540</name>
</gene>
<dbReference type="PANTHER" id="PTHR32487">
    <property type="entry name" value="3-OXO-DELTA(4,5)-STEROID 5-BETA-REDUCTASE"/>
    <property type="match status" value="1"/>
</dbReference>
<keyword evidence="3" id="KW-1185">Reference proteome</keyword>
<dbReference type="Gene3D" id="3.40.50.720">
    <property type="entry name" value="NAD(P)-binding Rossmann-like Domain"/>
    <property type="match status" value="1"/>
</dbReference>